<gene>
    <name evidence="1" type="ORF">HNP71_000341</name>
</gene>
<dbReference type="AlphaFoldDB" id="A0A840VBA2"/>
<dbReference type="EMBL" id="JACHFJ010000001">
    <property type="protein sequence ID" value="MBB5372117.1"/>
    <property type="molecule type" value="Genomic_DNA"/>
</dbReference>
<name>A0A840VBA2_9PROT</name>
<comment type="caution">
    <text evidence="1">The sequence shown here is derived from an EMBL/GenBank/DDBJ whole genome shotgun (WGS) entry which is preliminary data.</text>
</comment>
<sequence length="58" mass="5986">MFGTSVERLALTLLTLAERFEVEPGVELLITPPVTLDELAPLAGGTSHTAGLALGQPA</sequence>
<organism evidence="1 2">
    <name type="scientific">Acidocella aromatica</name>
    <dbReference type="NCBI Taxonomy" id="1303579"/>
    <lineage>
        <taxon>Bacteria</taxon>
        <taxon>Pseudomonadati</taxon>
        <taxon>Pseudomonadota</taxon>
        <taxon>Alphaproteobacteria</taxon>
        <taxon>Acetobacterales</taxon>
        <taxon>Acidocellaceae</taxon>
        <taxon>Acidocella</taxon>
    </lineage>
</organism>
<dbReference type="RefSeq" id="WP_183265111.1">
    <property type="nucleotide sequence ID" value="NZ_JACHFJ010000001.1"/>
</dbReference>
<accession>A0A840VBA2</accession>
<dbReference type="InterPro" id="IPR036388">
    <property type="entry name" value="WH-like_DNA-bd_sf"/>
</dbReference>
<dbReference type="Proteomes" id="UP000553706">
    <property type="component" value="Unassembled WGS sequence"/>
</dbReference>
<protein>
    <submittedName>
        <fullName evidence="1">Uncharacterized protein</fullName>
    </submittedName>
</protein>
<evidence type="ECO:0000313" key="1">
    <source>
        <dbReference type="EMBL" id="MBB5372117.1"/>
    </source>
</evidence>
<keyword evidence="2" id="KW-1185">Reference proteome</keyword>
<proteinExistence type="predicted"/>
<dbReference type="Gene3D" id="1.10.10.10">
    <property type="entry name" value="Winged helix-like DNA-binding domain superfamily/Winged helix DNA-binding domain"/>
    <property type="match status" value="1"/>
</dbReference>
<evidence type="ECO:0000313" key="2">
    <source>
        <dbReference type="Proteomes" id="UP000553706"/>
    </source>
</evidence>
<reference evidence="1 2" key="1">
    <citation type="submission" date="2020-08" db="EMBL/GenBank/DDBJ databases">
        <title>Genomic Encyclopedia of Type Strains, Phase IV (KMG-IV): sequencing the most valuable type-strain genomes for metagenomic binning, comparative biology and taxonomic classification.</title>
        <authorList>
            <person name="Goeker M."/>
        </authorList>
    </citation>
    <scope>NUCLEOTIDE SEQUENCE [LARGE SCALE GENOMIC DNA]</scope>
    <source>
        <strain evidence="1 2">DSM 27026</strain>
    </source>
</reference>